<feature type="domain" description="Aminoglycoside phosphotransferase" evidence="1">
    <location>
        <begin position="6"/>
        <end position="96"/>
    </location>
</feature>
<dbReference type="SUPFAM" id="SSF56112">
    <property type="entry name" value="Protein kinase-like (PK-like)"/>
    <property type="match status" value="1"/>
</dbReference>
<dbReference type="EMBL" id="DRMS01000387">
    <property type="protein sequence ID" value="HFC93193.1"/>
    <property type="molecule type" value="Genomic_DNA"/>
</dbReference>
<gene>
    <name evidence="2" type="ORF">ENJ51_10315</name>
</gene>
<proteinExistence type="predicted"/>
<dbReference type="Pfam" id="PF01636">
    <property type="entry name" value="APH"/>
    <property type="match status" value="1"/>
</dbReference>
<reference evidence="2" key="1">
    <citation type="journal article" date="2020" name="mSystems">
        <title>Genome- and Community-Level Interaction Insights into Carbon Utilization and Element Cycling Functions of Hydrothermarchaeota in Hydrothermal Sediment.</title>
        <authorList>
            <person name="Zhou Z."/>
            <person name="Liu Y."/>
            <person name="Xu W."/>
            <person name="Pan J."/>
            <person name="Luo Z.H."/>
            <person name="Li M."/>
        </authorList>
    </citation>
    <scope>NUCLEOTIDE SEQUENCE [LARGE SCALE GENOMIC DNA]</scope>
    <source>
        <strain evidence="2">HyVt-493</strain>
    </source>
</reference>
<evidence type="ECO:0000313" key="2">
    <source>
        <dbReference type="EMBL" id="HFC93193.1"/>
    </source>
</evidence>
<dbReference type="AlphaFoldDB" id="A0A7V2T4G4"/>
<name>A0A7V2T4G4_LEUMU</name>
<comment type="caution">
    <text evidence="2">The sequence shown here is derived from an EMBL/GenBank/DDBJ whole genome shotgun (WGS) entry which is preliminary data.</text>
</comment>
<protein>
    <submittedName>
        <fullName evidence="2">Aminoglycoside phosphotransferase</fullName>
    </submittedName>
</protein>
<feature type="non-terminal residue" evidence="2">
    <location>
        <position position="1"/>
    </location>
</feature>
<organism evidence="2">
    <name type="scientific">Leucothrix mucor</name>
    <dbReference type="NCBI Taxonomy" id="45248"/>
    <lineage>
        <taxon>Bacteria</taxon>
        <taxon>Pseudomonadati</taxon>
        <taxon>Pseudomonadota</taxon>
        <taxon>Gammaproteobacteria</taxon>
        <taxon>Thiotrichales</taxon>
        <taxon>Thiotrichaceae</taxon>
        <taxon>Leucothrix</taxon>
    </lineage>
</organism>
<sequence>WFLATHLQLGLDKSQQKIISDTFADLTSAVLEQPQAFVHRDYHSRNLMLTETDNPGIIDYQDAVLGAITYDLVSLLRDCYIAWSENKVEQWALAYRDQAVEAGVIGSVDNDIFMRWFDLMGLQRHIKVLGIFARLYHRDGKENYLNDLPQTVEYVMQVGKKYPETQALVQLFEELGIAKKI</sequence>
<accession>A0A7V2T4G4</accession>
<evidence type="ECO:0000259" key="1">
    <source>
        <dbReference type="Pfam" id="PF01636"/>
    </source>
</evidence>
<dbReference type="Gene3D" id="3.90.1200.10">
    <property type="match status" value="1"/>
</dbReference>
<dbReference type="Proteomes" id="UP000885750">
    <property type="component" value="Unassembled WGS sequence"/>
</dbReference>
<dbReference type="InterPro" id="IPR002575">
    <property type="entry name" value="Aminoglycoside_PTrfase"/>
</dbReference>
<dbReference type="InterPro" id="IPR011009">
    <property type="entry name" value="Kinase-like_dom_sf"/>
</dbReference>